<feature type="transmembrane region" description="Helical" evidence="1">
    <location>
        <begin position="6"/>
        <end position="28"/>
    </location>
</feature>
<feature type="transmembrane region" description="Helical" evidence="1">
    <location>
        <begin position="185"/>
        <end position="206"/>
    </location>
</feature>
<keyword evidence="3" id="KW-1185">Reference proteome</keyword>
<dbReference type="Proteomes" id="UP000095713">
    <property type="component" value="Unassembled WGS sequence"/>
</dbReference>
<proteinExistence type="predicted"/>
<dbReference type="RefSeq" id="WP_069828435.1">
    <property type="nucleotide sequence ID" value="NZ_MDJD01000006.1"/>
</dbReference>
<reference evidence="2 3" key="1">
    <citation type="submission" date="2016-05" db="EMBL/GenBank/DDBJ databases">
        <title>Draft Genome Sequence of Algibacter sp. Strain SK-16 Isolated from the Surface Water of Aburatsubo Inlet.</title>
        <authorList>
            <person name="Wong S.-K."/>
            <person name="Yoshizawa S."/>
            <person name="Nakajima Y."/>
            <person name="Ogura Y."/>
            <person name="Tetsuya H."/>
            <person name="Hamasaki K."/>
        </authorList>
    </citation>
    <scope>NUCLEOTIDE SEQUENCE [LARGE SCALE GENOMIC DNA]</scope>
    <source>
        <strain evidence="2 3">SK-16</strain>
    </source>
</reference>
<feature type="transmembrane region" description="Helical" evidence="1">
    <location>
        <begin position="113"/>
        <end position="130"/>
    </location>
</feature>
<feature type="transmembrane region" description="Helical" evidence="1">
    <location>
        <begin position="40"/>
        <end position="62"/>
    </location>
</feature>
<keyword evidence="1" id="KW-0472">Membrane</keyword>
<dbReference type="AlphaFoldDB" id="A0A1E5TEH3"/>
<name>A0A1E5TEH3_9FLAO</name>
<evidence type="ECO:0000313" key="2">
    <source>
        <dbReference type="EMBL" id="OEK09775.1"/>
    </source>
</evidence>
<dbReference type="STRING" id="1849968.A8C32_09685"/>
<organism evidence="2 3">
    <name type="scientific">Flavivirga aquatica</name>
    <dbReference type="NCBI Taxonomy" id="1849968"/>
    <lineage>
        <taxon>Bacteria</taxon>
        <taxon>Pseudomonadati</taxon>
        <taxon>Bacteroidota</taxon>
        <taxon>Flavobacteriia</taxon>
        <taxon>Flavobacteriales</taxon>
        <taxon>Flavobacteriaceae</taxon>
        <taxon>Flavivirga</taxon>
    </lineage>
</organism>
<keyword evidence="1" id="KW-0812">Transmembrane</keyword>
<dbReference type="EMBL" id="MDJD01000006">
    <property type="protein sequence ID" value="OEK09775.1"/>
    <property type="molecule type" value="Genomic_DNA"/>
</dbReference>
<accession>A0A1E5TEH3</accession>
<gene>
    <name evidence="2" type="ORF">A8C32_09685</name>
</gene>
<feature type="transmembrane region" description="Helical" evidence="1">
    <location>
        <begin position="74"/>
        <end position="92"/>
    </location>
</feature>
<keyword evidence="1" id="KW-1133">Transmembrane helix</keyword>
<feature type="transmembrane region" description="Helical" evidence="1">
    <location>
        <begin position="150"/>
        <end position="173"/>
    </location>
</feature>
<dbReference type="OrthoDB" id="1451945at2"/>
<evidence type="ECO:0000313" key="3">
    <source>
        <dbReference type="Proteomes" id="UP000095713"/>
    </source>
</evidence>
<protein>
    <submittedName>
        <fullName evidence="2">Lysine transporter LysE</fullName>
    </submittedName>
</protein>
<comment type="caution">
    <text evidence="2">The sequence shown here is derived from an EMBL/GenBank/DDBJ whole genome shotgun (WGS) entry which is preliminary data.</text>
</comment>
<evidence type="ECO:0000256" key="1">
    <source>
        <dbReference type="SAM" id="Phobius"/>
    </source>
</evidence>
<sequence length="210" mass="23463">MSITFIFFLGLIIALIGVVPPGLLNMTAAKISLKEGHVRGIVFSVGVCVIVVIQTYAAAIFARYLSKHIEVIDVLQRVAFVLFVLITIYFLLIAKSQPKKQIEPKIRSKHSRFFQGLFLSGINVFPIPYQAYMTITLASFGWMSFDQINIISYVAGAAMGTFVMLYVYMFFFDKIKGKHFTSQKNMNYVIGGVTGVISVITLVNIIKDLL</sequence>